<dbReference type="KEGG" id="aft:BBF96_14315"/>
<evidence type="ECO:0000313" key="2">
    <source>
        <dbReference type="Proteomes" id="UP000267250"/>
    </source>
</evidence>
<dbReference type="Proteomes" id="UP000267250">
    <property type="component" value="Chromosome"/>
</dbReference>
<accession>A0A3Q9HS23</accession>
<dbReference type="EMBL" id="CP016379">
    <property type="protein sequence ID" value="AZR74458.1"/>
    <property type="molecule type" value="Genomic_DNA"/>
</dbReference>
<dbReference type="AlphaFoldDB" id="A0A3Q9HS23"/>
<evidence type="ECO:0000313" key="1">
    <source>
        <dbReference type="EMBL" id="AZR74458.1"/>
    </source>
</evidence>
<gene>
    <name evidence="1" type="ORF">BBF96_14315</name>
</gene>
<organism evidence="1 2">
    <name type="scientific">Anoxybacter fermentans</name>
    <dbReference type="NCBI Taxonomy" id="1323375"/>
    <lineage>
        <taxon>Bacteria</taxon>
        <taxon>Bacillati</taxon>
        <taxon>Bacillota</taxon>
        <taxon>Clostridia</taxon>
        <taxon>Halanaerobiales</taxon>
        <taxon>Anoxybacter</taxon>
    </lineage>
</organism>
<protein>
    <submittedName>
        <fullName evidence="1">Uncharacterized protein</fullName>
    </submittedName>
</protein>
<keyword evidence="2" id="KW-1185">Reference proteome</keyword>
<sequence>MNKSGRKMLKQLTNSDKPDPKIIAQLAKGKLRNKISLLEKALKELIGHHQKMILFVQLKHIDDFTAQS</sequence>
<name>A0A3Q9HS23_9FIRM</name>
<reference evidence="1 2" key="1">
    <citation type="submission" date="2016-07" db="EMBL/GenBank/DDBJ databases">
        <title>Genome and transcriptome analysis of iron-reducing fermentative bacteria Anoxybacter fermentans.</title>
        <authorList>
            <person name="Zeng X."/>
            <person name="Shao Z."/>
        </authorList>
    </citation>
    <scope>NUCLEOTIDE SEQUENCE [LARGE SCALE GENOMIC DNA]</scope>
    <source>
        <strain evidence="1 2">DY22613</strain>
    </source>
</reference>
<proteinExistence type="predicted"/>